<sequence length="334" mass="36428">MWGLFALGFVIFVFLAILVRIVRFALADADLTLLSKGGPKRSEVEGKVAWITGGSKGIGKELARQFVGLGAKVIISARNLTDLGNAKTEILDNYPNAEVEILPLDVMADEEILREAVKKAESFFSGAGVYYMVHNAGDDPPPKRAAEITWEGALTTIKTNVLGTINLTRLIVPFMIKRGRGHFVVIGSTAGKCPAPSQSVYSASKFALNGYFHTLRSELIQEGINVTVVCPGPIASKPVAYGNNDAEEPMQTDRCVHLTITAATHKLKEVWISNQPVLLVMYLTQYMPMLGYWFMDKIGSNRVEASQGDSNTSLMTMLFGKKEEKTGKSAPLLQ</sequence>
<evidence type="ECO:0000313" key="2">
    <source>
        <dbReference type="Proteomes" id="UP000827976"/>
    </source>
</evidence>
<name>A0ACB7W128_DIOAL</name>
<comment type="caution">
    <text evidence="1">The sequence shown here is derived from an EMBL/GenBank/DDBJ whole genome shotgun (WGS) entry which is preliminary data.</text>
</comment>
<keyword evidence="2" id="KW-1185">Reference proteome</keyword>
<evidence type="ECO:0000313" key="1">
    <source>
        <dbReference type="EMBL" id="KAH7681240.1"/>
    </source>
</evidence>
<protein>
    <submittedName>
        <fullName evidence="1">Short-chain dehydrogenase/reductase SDR protein</fullName>
    </submittedName>
</protein>
<dbReference type="EMBL" id="CM037015">
    <property type="protein sequence ID" value="KAH7681240.1"/>
    <property type="molecule type" value="Genomic_DNA"/>
</dbReference>
<accession>A0ACB7W128</accession>
<dbReference type="Proteomes" id="UP000827976">
    <property type="component" value="Chromosome 5"/>
</dbReference>
<gene>
    <name evidence="1" type="ORF">IHE45_05G047200</name>
</gene>
<reference evidence="2" key="1">
    <citation type="journal article" date="2022" name="Nat. Commun.">
        <title>Chromosome evolution and the genetic basis of agronomically important traits in greater yam.</title>
        <authorList>
            <person name="Bredeson J.V."/>
            <person name="Lyons J.B."/>
            <person name="Oniyinde I.O."/>
            <person name="Okereke N.R."/>
            <person name="Kolade O."/>
            <person name="Nnabue I."/>
            <person name="Nwadili C.O."/>
            <person name="Hribova E."/>
            <person name="Parker M."/>
            <person name="Nwogha J."/>
            <person name="Shu S."/>
            <person name="Carlson J."/>
            <person name="Kariba R."/>
            <person name="Muthemba S."/>
            <person name="Knop K."/>
            <person name="Barton G.J."/>
            <person name="Sherwood A.V."/>
            <person name="Lopez-Montes A."/>
            <person name="Asiedu R."/>
            <person name="Jamnadass R."/>
            <person name="Muchugi A."/>
            <person name="Goodstein D."/>
            <person name="Egesi C.N."/>
            <person name="Featherston J."/>
            <person name="Asfaw A."/>
            <person name="Simpson G.G."/>
            <person name="Dolezel J."/>
            <person name="Hendre P.S."/>
            <person name="Van Deynze A."/>
            <person name="Kumar P.L."/>
            <person name="Obidiegwu J.E."/>
            <person name="Bhattacharjee R."/>
            <person name="Rokhsar D.S."/>
        </authorList>
    </citation>
    <scope>NUCLEOTIDE SEQUENCE [LARGE SCALE GENOMIC DNA]</scope>
    <source>
        <strain evidence="2">cv. TDa95/00328</strain>
    </source>
</reference>
<organism evidence="1 2">
    <name type="scientific">Dioscorea alata</name>
    <name type="common">Purple yam</name>
    <dbReference type="NCBI Taxonomy" id="55571"/>
    <lineage>
        <taxon>Eukaryota</taxon>
        <taxon>Viridiplantae</taxon>
        <taxon>Streptophyta</taxon>
        <taxon>Embryophyta</taxon>
        <taxon>Tracheophyta</taxon>
        <taxon>Spermatophyta</taxon>
        <taxon>Magnoliopsida</taxon>
        <taxon>Liliopsida</taxon>
        <taxon>Dioscoreales</taxon>
        <taxon>Dioscoreaceae</taxon>
        <taxon>Dioscorea</taxon>
    </lineage>
</organism>
<proteinExistence type="predicted"/>